<evidence type="ECO:0000313" key="5">
    <source>
        <dbReference type="Proteomes" id="UP001172457"/>
    </source>
</evidence>
<name>A0AA38TH25_9ASTR</name>
<dbReference type="InterPro" id="IPR012337">
    <property type="entry name" value="RNaseH-like_sf"/>
</dbReference>
<dbReference type="InterPro" id="IPR025724">
    <property type="entry name" value="GAG-pre-integrase_dom"/>
</dbReference>
<protein>
    <recommendedName>
        <fullName evidence="3">Integrase catalytic domain-containing protein</fullName>
    </recommendedName>
</protein>
<dbReference type="InterPro" id="IPR043502">
    <property type="entry name" value="DNA/RNA_pol_sf"/>
</dbReference>
<feature type="compositionally biased region" description="Low complexity" evidence="2">
    <location>
        <begin position="537"/>
        <end position="547"/>
    </location>
</feature>
<keyword evidence="1" id="KW-0064">Aspartyl protease</keyword>
<dbReference type="PROSITE" id="PS50994">
    <property type="entry name" value="INTEGRASE"/>
    <property type="match status" value="1"/>
</dbReference>
<evidence type="ECO:0000256" key="1">
    <source>
        <dbReference type="ARBA" id="ARBA00022750"/>
    </source>
</evidence>
<dbReference type="Proteomes" id="UP001172457">
    <property type="component" value="Chromosome 2"/>
</dbReference>
<dbReference type="Pfam" id="PF22936">
    <property type="entry name" value="Pol_BBD"/>
    <property type="match status" value="1"/>
</dbReference>
<dbReference type="Pfam" id="PF00665">
    <property type="entry name" value="rve"/>
    <property type="match status" value="1"/>
</dbReference>
<dbReference type="InterPro" id="IPR013103">
    <property type="entry name" value="RVT_2"/>
</dbReference>
<dbReference type="InterPro" id="IPR054722">
    <property type="entry name" value="PolX-like_BBD"/>
</dbReference>
<dbReference type="GO" id="GO:0004190">
    <property type="term" value="F:aspartic-type endopeptidase activity"/>
    <property type="evidence" value="ECO:0007669"/>
    <property type="project" value="UniProtKB-KW"/>
</dbReference>
<organism evidence="4 5">
    <name type="scientific">Centaurea solstitialis</name>
    <name type="common">yellow star-thistle</name>
    <dbReference type="NCBI Taxonomy" id="347529"/>
    <lineage>
        <taxon>Eukaryota</taxon>
        <taxon>Viridiplantae</taxon>
        <taxon>Streptophyta</taxon>
        <taxon>Embryophyta</taxon>
        <taxon>Tracheophyta</taxon>
        <taxon>Spermatophyta</taxon>
        <taxon>Magnoliopsida</taxon>
        <taxon>eudicotyledons</taxon>
        <taxon>Gunneridae</taxon>
        <taxon>Pentapetalae</taxon>
        <taxon>asterids</taxon>
        <taxon>campanulids</taxon>
        <taxon>Asterales</taxon>
        <taxon>Asteraceae</taxon>
        <taxon>Carduoideae</taxon>
        <taxon>Cardueae</taxon>
        <taxon>Centaureinae</taxon>
        <taxon>Centaurea</taxon>
    </lineage>
</organism>
<dbReference type="GO" id="GO:0015074">
    <property type="term" value="P:DNA integration"/>
    <property type="evidence" value="ECO:0007669"/>
    <property type="project" value="InterPro"/>
</dbReference>
<dbReference type="InterPro" id="IPR001584">
    <property type="entry name" value="Integrase_cat-core"/>
</dbReference>
<dbReference type="AlphaFoldDB" id="A0AA38TH25"/>
<dbReference type="Gene3D" id="3.30.420.10">
    <property type="entry name" value="Ribonuclease H-like superfamily/Ribonuclease H"/>
    <property type="match status" value="1"/>
</dbReference>
<evidence type="ECO:0000256" key="2">
    <source>
        <dbReference type="SAM" id="MobiDB-lite"/>
    </source>
</evidence>
<dbReference type="Pfam" id="PF25597">
    <property type="entry name" value="SH3_retrovirus"/>
    <property type="match status" value="1"/>
</dbReference>
<dbReference type="InterPro" id="IPR057670">
    <property type="entry name" value="SH3_retrovirus"/>
</dbReference>
<feature type="region of interest" description="Disordered" evidence="2">
    <location>
        <begin position="473"/>
        <end position="559"/>
    </location>
</feature>
<feature type="compositionally biased region" description="Polar residues" evidence="2">
    <location>
        <begin position="518"/>
        <end position="536"/>
    </location>
</feature>
<dbReference type="Pfam" id="PF13976">
    <property type="entry name" value="gag_pre-integrs"/>
    <property type="match status" value="1"/>
</dbReference>
<feature type="compositionally biased region" description="Polar residues" evidence="2">
    <location>
        <begin position="473"/>
        <end position="483"/>
    </location>
</feature>
<sequence length="1110" mass="123473">MDESGDKSSGAKNSATSTAAFVDSGKCFVSSPSNWIIDSGASDHMTGNHSLLCNFNEHRSFHEVEVANGSILQAIGSGTVRLSESMSLSSVLCLPKFTFNLLSVSKITRALNCSVKFYPYHCIFKDLSTKQIIGRGRESGGLYIFEPEELKSQAALASLSPFELHCRLGHPSLQSLKRLYPQLSHLSSLNCDSCQFAKHHRVHLIPRDNKRAASLFELVHSDVWGPCPITSKSGFKYFVTFVDDFSRVTWLYLMKNRSEVFTHFCTFVAEAKTQFGVSVKTLRSDNAKEYTSETFRSFILQQGIRHESSCVDTPAQNGVAERKNRHLLEVARALLFQMTVPKPFWADAIATACFLINRMPSAVLHGEIPMSVLVPGQRLFPIEPKIFGCSCFVRDTRPHLSKLDPKSLKCVFLGYSRLQKGYRCFSPVLNRYIVSRDVTFVEEVPFYPVSTCLDHENQDDLLIYPIPTPSSTVDFSVPSDSAQSSEPPSETERPPVIHVYSRQRRPTSEPSVVPPTDPSSNQSPPLTTDIPNSDVQTSESPSTSDSDTAGDSLPPDLDVPIALRKGKRSCTYPVDSYVSYAKLSTASRSLVASLDSIPTPKTVGDALAHPGWRNAMIEEMNALEHNNTWTLVELPANKKTIGSKWVFTVKVNPDGSVARLKARLVAKGYAQTYGVDYSETFSPVAKVPSIRLFISLAATYNWVLHQLDVKNAFLHGDLHEEVYMEQPPGFVAQGESGRVCKLRKSLYGLKQSPRAWFGRFNAVVTEFGLQRSAYDHSVFFASSSSGCILLVVYVDDIVITGSDETGIMKLKDFLASQFQTKDLGPLKYFLGIEVSRNRKGICLSQRKYCLDILNDSGMIETKPCEAPMIPNMKLNVKDGDLLVDPEKYRRIVGKLNYLTITRPDIAFPVSVVSQFMSSPRTPHWEAVRHILKYLKGAPGLGILYQNHNHHVIEGFTDADYDGDPTNRRSTTGYCVFVGGNLVSWKSKKQNVVSRSSAESEYRAMAQTTCELIWLRNLLGELGFAQSKPMNLYCDNEAAIHIANNPVFHERTKHIEVDCHFTREKLEDGTISTPFVRTGSQLADVFTKALPGSRVSSICNKLGMINIYAPA</sequence>
<dbReference type="Pfam" id="PF07727">
    <property type="entry name" value="RVT_2"/>
    <property type="match status" value="1"/>
</dbReference>
<dbReference type="PANTHER" id="PTHR11439">
    <property type="entry name" value="GAG-POL-RELATED RETROTRANSPOSON"/>
    <property type="match status" value="1"/>
</dbReference>
<comment type="caution">
    <text evidence="4">The sequence shown here is derived from an EMBL/GenBank/DDBJ whole genome shotgun (WGS) entry which is preliminary data.</text>
</comment>
<proteinExistence type="predicted"/>
<dbReference type="SUPFAM" id="SSF53098">
    <property type="entry name" value="Ribonuclease H-like"/>
    <property type="match status" value="1"/>
</dbReference>
<dbReference type="PANTHER" id="PTHR11439:SF484">
    <property type="entry name" value="REVERSE TRANSCRIPTASE TY1_COPIA-TYPE DOMAIN-CONTAINING PROTEIN"/>
    <property type="match status" value="1"/>
</dbReference>
<dbReference type="GO" id="GO:0003676">
    <property type="term" value="F:nucleic acid binding"/>
    <property type="evidence" value="ECO:0007669"/>
    <property type="project" value="InterPro"/>
</dbReference>
<dbReference type="EMBL" id="JARYMX010000002">
    <property type="protein sequence ID" value="KAJ9559899.1"/>
    <property type="molecule type" value="Genomic_DNA"/>
</dbReference>
<evidence type="ECO:0000259" key="3">
    <source>
        <dbReference type="PROSITE" id="PS50994"/>
    </source>
</evidence>
<evidence type="ECO:0000313" key="4">
    <source>
        <dbReference type="EMBL" id="KAJ9559899.1"/>
    </source>
</evidence>
<reference evidence="4" key="1">
    <citation type="submission" date="2023-03" db="EMBL/GenBank/DDBJ databases">
        <title>Chromosome-scale reference genome and RAD-based genetic map of yellow starthistle (Centaurea solstitialis) reveal putative structural variation and QTLs associated with invader traits.</title>
        <authorList>
            <person name="Reatini B."/>
            <person name="Cang F.A."/>
            <person name="Jiang Q."/>
            <person name="Mckibben M.T.W."/>
            <person name="Barker M.S."/>
            <person name="Rieseberg L.H."/>
            <person name="Dlugosch K.M."/>
        </authorList>
    </citation>
    <scope>NUCLEOTIDE SEQUENCE</scope>
    <source>
        <strain evidence="4">CAN-66</strain>
        <tissue evidence="4">Leaf</tissue>
    </source>
</reference>
<dbReference type="SUPFAM" id="SSF56672">
    <property type="entry name" value="DNA/RNA polymerases"/>
    <property type="match status" value="1"/>
</dbReference>
<dbReference type="CDD" id="cd09272">
    <property type="entry name" value="RNase_HI_RT_Ty1"/>
    <property type="match status" value="1"/>
</dbReference>
<gene>
    <name evidence="4" type="ORF">OSB04_005059</name>
</gene>
<keyword evidence="5" id="KW-1185">Reference proteome</keyword>
<accession>A0AA38TH25</accession>
<keyword evidence="1" id="KW-0645">Protease</keyword>
<keyword evidence="1" id="KW-0378">Hydrolase</keyword>
<dbReference type="InterPro" id="IPR036397">
    <property type="entry name" value="RNaseH_sf"/>
</dbReference>
<feature type="domain" description="Integrase catalytic" evidence="3">
    <location>
        <begin position="202"/>
        <end position="377"/>
    </location>
</feature>